<dbReference type="RefSeq" id="XP_003835144.1">
    <property type="nucleotide sequence ID" value="XM_003835096.1"/>
</dbReference>
<keyword evidence="1" id="KW-0732">Signal</keyword>
<dbReference type="OMA" id="GHYTTYP"/>
<evidence type="ECO:0000313" key="2">
    <source>
        <dbReference type="EMBL" id="CBX91779.1"/>
    </source>
</evidence>
<feature type="signal peptide" evidence="1">
    <location>
        <begin position="1"/>
        <end position="24"/>
    </location>
</feature>
<organism evidence="3">
    <name type="scientific">Leptosphaeria maculans (strain JN3 / isolate v23.1.3 / race Av1-4-5-6-7-8)</name>
    <name type="common">Blackleg fungus</name>
    <name type="synonym">Phoma lingam</name>
    <dbReference type="NCBI Taxonomy" id="985895"/>
    <lineage>
        <taxon>Eukaryota</taxon>
        <taxon>Fungi</taxon>
        <taxon>Dikarya</taxon>
        <taxon>Ascomycota</taxon>
        <taxon>Pezizomycotina</taxon>
        <taxon>Dothideomycetes</taxon>
        <taxon>Pleosporomycetidae</taxon>
        <taxon>Pleosporales</taxon>
        <taxon>Pleosporineae</taxon>
        <taxon>Leptosphaeriaceae</taxon>
        <taxon>Plenodomus</taxon>
        <taxon>Plenodomus lingam/Leptosphaeria maculans species complex</taxon>
    </lineage>
</organism>
<dbReference type="InParanoid" id="E4ZJI8"/>
<dbReference type="EMBL" id="FP929072">
    <property type="protein sequence ID" value="CBX91779.1"/>
    <property type="molecule type" value="Genomic_DNA"/>
</dbReference>
<dbReference type="VEuPathDB" id="FungiDB:LEMA_P072870.1"/>
<dbReference type="Proteomes" id="UP000002668">
    <property type="component" value="Genome"/>
</dbReference>
<feature type="chain" id="PRO_5003192975" description="Cupin type-1 domain-containing protein" evidence="1">
    <location>
        <begin position="25"/>
        <end position="177"/>
    </location>
</feature>
<evidence type="ECO:0008006" key="4">
    <source>
        <dbReference type="Google" id="ProtNLM"/>
    </source>
</evidence>
<dbReference type="HOGENOM" id="CLU_062260_1_0_1"/>
<evidence type="ECO:0000256" key="1">
    <source>
        <dbReference type="SAM" id="SignalP"/>
    </source>
</evidence>
<dbReference type="OrthoDB" id="3223416at2759"/>
<dbReference type="GeneID" id="13287693"/>
<reference evidence="3" key="1">
    <citation type="journal article" date="2011" name="Nat. Commun.">
        <title>Effector diversification within compartments of the Leptosphaeria maculans genome affected by Repeat-Induced Point mutations.</title>
        <authorList>
            <person name="Rouxel T."/>
            <person name="Grandaubert J."/>
            <person name="Hane J.K."/>
            <person name="Hoede C."/>
            <person name="van de Wouw A.P."/>
            <person name="Couloux A."/>
            <person name="Dominguez V."/>
            <person name="Anthouard V."/>
            <person name="Bally P."/>
            <person name="Bourras S."/>
            <person name="Cozijnsen A.J."/>
            <person name="Ciuffetti L.M."/>
            <person name="Degrave A."/>
            <person name="Dilmaghani A."/>
            <person name="Duret L."/>
            <person name="Fudal I."/>
            <person name="Goodwin S.B."/>
            <person name="Gout L."/>
            <person name="Glaser N."/>
            <person name="Linglin J."/>
            <person name="Kema G.H.J."/>
            <person name="Lapalu N."/>
            <person name="Lawrence C.B."/>
            <person name="May K."/>
            <person name="Meyer M."/>
            <person name="Ollivier B."/>
            <person name="Poulain J."/>
            <person name="Schoch C.L."/>
            <person name="Simon A."/>
            <person name="Spatafora J.W."/>
            <person name="Stachowiak A."/>
            <person name="Turgeon B.G."/>
            <person name="Tyler B.M."/>
            <person name="Vincent D."/>
            <person name="Weissenbach J."/>
            <person name="Amselem J."/>
            <person name="Quesneville H."/>
            <person name="Oliver R.P."/>
            <person name="Wincker P."/>
            <person name="Balesdent M.-H."/>
            <person name="Howlett B.J."/>
        </authorList>
    </citation>
    <scope>NUCLEOTIDE SEQUENCE [LARGE SCALE GENOMIC DNA]</scope>
    <source>
        <strain evidence="3">JN3 / isolate v23.1.3 / race Av1-4-5-6-7-8</strain>
    </source>
</reference>
<protein>
    <recommendedName>
        <fullName evidence="4">Cupin type-1 domain-containing protein</fullName>
    </recommendedName>
</protein>
<name>E4ZJI8_LEPMJ</name>
<dbReference type="AlphaFoldDB" id="E4ZJI8"/>
<accession>E4ZJI8</accession>
<evidence type="ECO:0000313" key="3">
    <source>
        <dbReference type="Proteomes" id="UP000002668"/>
    </source>
</evidence>
<sequence length="177" mass="18719">MHLIRSKSILPLSTLLSAATHIYAQNQTHLIVPALLTSPLNTTSIQCINLTHPFTTSSTPGTLGTQALTLATTNTTYTVLPPRFDGGLHNAPAAQLVHFLSGLVHLTLPQDPEGQELWIVGGKGGLVFAADTVGQGHKTRYPGDEVTVAVVAPFEGGKVPEYSVVKEGVCEGLQTFL</sequence>
<keyword evidence="3" id="KW-1185">Reference proteome</keyword>
<dbReference type="eggNOG" id="ENOG502S6HE">
    <property type="taxonomic scope" value="Eukaryota"/>
</dbReference>
<gene>
    <name evidence="2" type="ORF">LEMA_P072870.1</name>
</gene>
<proteinExistence type="predicted"/>